<feature type="chain" id="PRO_5041270154" description="Lysozyme" evidence="4">
    <location>
        <begin position="27"/>
        <end position="215"/>
    </location>
</feature>
<organism evidence="5 6">
    <name type="scientific">Comamonas aquatica</name>
    <dbReference type="NCBI Taxonomy" id="225991"/>
    <lineage>
        <taxon>Bacteria</taxon>
        <taxon>Pseudomonadati</taxon>
        <taxon>Pseudomonadota</taxon>
        <taxon>Betaproteobacteria</taxon>
        <taxon>Burkholderiales</taxon>
        <taxon>Comamonadaceae</taxon>
        <taxon>Comamonas</taxon>
    </lineage>
</organism>
<feature type="signal peptide" evidence="4">
    <location>
        <begin position="1"/>
        <end position="26"/>
    </location>
</feature>
<dbReference type="GO" id="GO:0042742">
    <property type="term" value="P:defense response to bacterium"/>
    <property type="evidence" value="ECO:0007669"/>
    <property type="project" value="UniProtKB-KW"/>
</dbReference>
<evidence type="ECO:0000256" key="3">
    <source>
        <dbReference type="RuleBase" id="RU003788"/>
    </source>
</evidence>
<dbReference type="Gene3D" id="1.10.530.40">
    <property type="match status" value="1"/>
</dbReference>
<dbReference type="GO" id="GO:0031640">
    <property type="term" value="P:killing of cells of another organism"/>
    <property type="evidence" value="ECO:0007669"/>
    <property type="project" value="UniProtKB-KW"/>
</dbReference>
<dbReference type="InterPro" id="IPR051018">
    <property type="entry name" value="Bacteriophage_GH24"/>
</dbReference>
<dbReference type="AlphaFoldDB" id="A0AA42L3E3"/>
<dbReference type="EMBL" id="JAODZU010000010">
    <property type="protein sequence ID" value="MDH0363485.1"/>
    <property type="molecule type" value="Genomic_DNA"/>
</dbReference>
<dbReference type="GO" id="GO:0003796">
    <property type="term" value="F:lysozyme activity"/>
    <property type="evidence" value="ECO:0007669"/>
    <property type="project" value="UniProtKB-EC"/>
</dbReference>
<dbReference type="Proteomes" id="UP001158297">
    <property type="component" value="Unassembled WGS sequence"/>
</dbReference>
<comment type="similarity">
    <text evidence="3">Belongs to the glycosyl hydrolase 24 family.</text>
</comment>
<dbReference type="Pfam" id="PF00959">
    <property type="entry name" value="Phage_lysozyme"/>
    <property type="match status" value="1"/>
</dbReference>
<dbReference type="PANTHER" id="PTHR38107:SF3">
    <property type="entry name" value="LYSOZYME RRRD-RELATED"/>
    <property type="match status" value="1"/>
</dbReference>
<dbReference type="SUPFAM" id="SSF53955">
    <property type="entry name" value="Lysozyme-like"/>
    <property type="match status" value="1"/>
</dbReference>
<reference evidence="5" key="1">
    <citation type="submission" date="2022-09" db="EMBL/GenBank/DDBJ databases">
        <title>Intensive care unit water sources are persistently colonized with multi-drug resistant bacteria and are the site of extensive horizontal gene transfer of antibiotic resistance genes.</title>
        <authorList>
            <person name="Diorio-Toth L."/>
        </authorList>
    </citation>
    <scope>NUCLEOTIDE SEQUENCE</scope>
    <source>
        <strain evidence="5">GD04130</strain>
    </source>
</reference>
<keyword evidence="1 3" id="KW-0929">Antimicrobial</keyword>
<comment type="caution">
    <text evidence="5">The sequence shown here is derived from an EMBL/GenBank/DDBJ whole genome shotgun (WGS) entry which is preliminary data.</text>
</comment>
<dbReference type="InterPro" id="IPR002196">
    <property type="entry name" value="Glyco_hydro_24"/>
</dbReference>
<dbReference type="GO" id="GO:0016998">
    <property type="term" value="P:cell wall macromolecule catabolic process"/>
    <property type="evidence" value="ECO:0007669"/>
    <property type="project" value="InterPro"/>
</dbReference>
<gene>
    <name evidence="5" type="ORF">N7330_10550</name>
</gene>
<dbReference type="EC" id="3.2.1.17" evidence="3"/>
<proteinExistence type="inferred from homology"/>
<evidence type="ECO:0000313" key="5">
    <source>
        <dbReference type="EMBL" id="MDH0363485.1"/>
    </source>
</evidence>
<name>A0AA42L3E3_9BURK</name>
<keyword evidence="3 5" id="KW-0378">Hydrolase</keyword>
<evidence type="ECO:0000313" key="6">
    <source>
        <dbReference type="Proteomes" id="UP001158297"/>
    </source>
</evidence>
<keyword evidence="4" id="KW-0732">Signal</keyword>
<dbReference type="RefSeq" id="WP_279860161.1">
    <property type="nucleotide sequence ID" value="NZ_JAODZU010000010.1"/>
</dbReference>
<sequence length="215" mass="22934">MQQSKKWIVGRLLALAMLTGGGGAFYAQHQGEVARAEVQAAAADPYVQAVARDASTSDAVKIAMLMGHLYESSGKHVGTPYTDTLGRGQPLTVCNGITGAGVVAGKWYTPADCYELEKGRYLQAERAAKRLFAYWASYDAITQATFLDFIHNKGEGALAASTMLRKANAGDVQGACRENPKWNKGTVKGVLTVLPGLKDRADTNAGFCLDGGWNE</sequence>
<dbReference type="InterPro" id="IPR023346">
    <property type="entry name" value="Lysozyme-like_dom_sf"/>
</dbReference>
<protein>
    <recommendedName>
        <fullName evidence="3">Lysozyme</fullName>
        <ecNumber evidence="3">3.2.1.17</ecNumber>
    </recommendedName>
</protein>
<evidence type="ECO:0000256" key="2">
    <source>
        <dbReference type="ARBA" id="ARBA00022638"/>
    </source>
</evidence>
<comment type="catalytic activity">
    <reaction evidence="3">
        <text>Hydrolysis of (1-&gt;4)-beta-linkages between N-acetylmuramic acid and N-acetyl-D-glucosamine residues in a peptidoglycan and between N-acetyl-D-glucosamine residues in chitodextrins.</text>
        <dbReference type="EC" id="3.2.1.17"/>
    </reaction>
</comment>
<evidence type="ECO:0000256" key="4">
    <source>
        <dbReference type="SAM" id="SignalP"/>
    </source>
</evidence>
<keyword evidence="3" id="KW-0326">Glycosidase</keyword>
<evidence type="ECO:0000256" key="1">
    <source>
        <dbReference type="ARBA" id="ARBA00022529"/>
    </source>
</evidence>
<dbReference type="PANTHER" id="PTHR38107">
    <property type="match status" value="1"/>
</dbReference>
<accession>A0AA42L3E3</accession>
<dbReference type="InterPro" id="IPR023347">
    <property type="entry name" value="Lysozyme_dom_sf"/>
</dbReference>
<dbReference type="GO" id="GO:0009253">
    <property type="term" value="P:peptidoglycan catabolic process"/>
    <property type="evidence" value="ECO:0007669"/>
    <property type="project" value="InterPro"/>
</dbReference>
<keyword evidence="2 3" id="KW-0081">Bacteriolytic enzyme</keyword>